<dbReference type="InterPro" id="IPR041261">
    <property type="entry name" value="R2K_2"/>
</dbReference>
<reference evidence="2" key="2">
    <citation type="submission" date="2021-09" db="EMBL/GenBank/DDBJ databases">
        <authorList>
            <person name="Gilroy R."/>
        </authorList>
    </citation>
    <scope>NUCLEOTIDE SEQUENCE</scope>
    <source>
        <strain evidence="2">CHK124-7917</strain>
    </source>
</reference>
<dbReference type="RefSeq" id="WP_274959431.1">
    <property type="nucleotide sequence ID" value="NZ_DYWQ01000123.1"/>
</dbReference>
<name>A0A921KLT1_9ACTN</name>
<evidence type="ECO:0000313" key="2">
    <source>
        <dbReference type="EMBL" id="HJF45730.1"/>
    </source>
</evidence>
<protein>
    <submittedName>
        <fullName evidence="2">ATP-grasp domain-containing protein</fullName>
    </submittedName>
</protein>
<dbReference type="Pfam" id="PF18299">
    <property type="entry name" value="R2K_2"/>
    <property type="match status" value="1"/>
</dbReference>
<evidence type="ECO:0000259" key="1">
    <source>
        <dbReference type="Pfam" id="PF18299"/>
    </source>
</evidence>
<gene>
    <name evidence="2" type="ORF">K8U72_08145</name>
</gene>
<feature type="domain" description="ATP-grasp" evidence="1">
    <location>
        <begin position="81"/>
        <end position="225"/>
    </location>
</feature>
<dbReference type="Proteomes" id="UP000697330">
    <property type="component" value="Unassembled WGS sequence"/>
</dbReference>
<reference evidence="2" key="1">
    <citation type="journal article" date="2021" name="PeerJ">
        <title>Extensive microbial diversity within the chicken gut microbiome revealed by metagenomics and culture.</title>
        <authorList>
            <person name="Gilroy R."/>
            <person name="Ravi A."/>
            <person name="Getino M."/>
            <person name="Pursley I."/>
            <person name="Horton D.L."/>
            <person name="Alikhan N.F."/>
            <person name="Baker D."/>
            <person name="Gharbi K."/>
            <person name="Hall N."/>
            <person name="Watson M."/>
            <person name="Adriaenssens E.M."/>
            <person name="Foster-Nyarko E."/>
            <person name="Jarju S."/>
            <person name="Secka A."/>
            <person name="Antonio M."/>
            <person name="Oren A."/>
            <person name="Chaudhuri R.R."/>
            <person name="La Ragione R."/>
            <person name="Hildebrand F."/>
            <person name="Pallen M.J."/>
        </authorList>
    </citation>
    <scope>NUCLEOTIDE SEQUENCE</scope>
    <source>
        <strain evidence="2">CHK124-7917</strain>
    </source>
</reference>
<proteinExistence type="predicted"/>
<sequence>MAKALIQSKHGRAFGTSAFSALLGFEDMGLGIVPFDPEELAGISREASDIVVGGVGIVRSALRALGREVPEICYPKELEPFLGRRVWRSTINTVSTCVDDWPVFVKPVQGKLFTGRLVTSAKDLIGCGMCGEDAEVHCSDPVSLVAEWRCFVMRGQILDVRPYRGDWRVSFDPSIIESAVSTYSSAPAGYGMDFGVTEDGYTLLVEVNDGYSLGSYGLEHHAYARLLSARWSELADVDDSCDFGPLPEPLL</sequence>
<organism evidence="2 3">
    <name type="scientific">Thermophilibacter provencensis</name>
    <dbReference type="NCBI Taxonomy" id="1852386"/>
    <lineage>
        <taxon>Bacteria</taxon>
        <taxon>Bacillati</taxon>
        <taxon>Actinomycetota</taxon>
        <taxon>Coriobacteriia</taxon>
        <taxon>Coriobacteriales</taxon>
        <taxon>Atopobiaceae</taxon>
        <taxon>Thermophilibacter</taxon>
    </lineage>
</organism>
<dbReference type="EMBL" id="DYWQ01000123">
    <property type="protein sequence ID" value="HJF45730.1"/>
    <property type="molecule type" value="Genomic_DNA"/>
</dbReference>
<dbReference type="AlphaFoldDB" id="A0A921KLT1"/>
<comment type="caution">
    <text evidence="2">The sequence shown here is derived from an EMBL/GenBank/DDBJ whole genome shotgun (WGS) entry which is preliminary data.</text>
</comment>
<accession>A0A921KLT1</accession>
<evidence type="ECO:0000313" key="3">
    <source>
        <dbReference type="Proteomes" id="UP000697330"/>
    </source>
</evidence>